<dbReference type="RefSeq" id="WP_002070966.1">
    <property type="nucleotide sequence ID" value="NZ_AHNR02000036.1"/>
</dbReference>
<reference evidence="1 2" key="1">
    <citation type="submission" date="2012-10" db="EMBL/GenBank/DDBJ databases">
        <authorList>
            <person name="Harkins D.M."/>
            <person name="Durkin A.S."/>
            <person name="Brinkac L.M."/>
            <person name="Haft D.H."/>
            <person name="Selengut J.D."/>
            <person name="Sanka R."/>
            <person name="DePew J."/>
            <person name="Purushe J."/>
            <person name="Chanthongthip A."/>
            <person name="Lattana O."/>
            <person name="Phetsouvanh R."/>
            <person name="Newton P.N."/>
            <person name="Vinetz J.M."/>
            <person name="Sutton G.G."/>
            <person name="Nierman W.C."/>
            <person name="Fouts D.E."/>
        </authorList>
    </citation>
    <scope>NUCLEOTIDE SEQUENCE [LARGE SCALE GENOMIC DNA]</scope>
    <source>
        <strain evidence="1 2">UI 12758</strain>
    </source>
</reference>
<comment type="caution">
    <text evidence="1">The sequence shown here is derived from an EMBL/GenBank/DDBJ whole genome shotgun (WGS) entry which is preliminary data.</text>
</comment>
<organism evidence="1 2">
    <name type="scientific">Leptospira interrogans str. UI 12758</name>
    <dbReference type="NCBI Taxonomy" id="1049938"/>
    <lineage>
        <taxon>Bacteria</taxon>
        <taxon>Pseudomonadati</taxon>
        <taxon>Spirochaetota</taxon>
        <taxon>Spirochaetia</taxon>
        <taxon>Leptospirales</taxon>
        <taxon>Leptospiraceae</taxon>
        <taxon>Leptospira</taxon>
    </lineage>
</organism>
<dbReference type="Proteomes" id="UP000001340">
    <property type="component" value="Unassembled WGS sequence"/>
</dbReference>
<name>A0A0E2D6J5_LEPIR</name>
<protein>
    <submittedName>
        <fullName evidence="1">Uncharacterized protein</fullName>
    </submittedName>
</protein>
<dbReference type="EMBL" id="AHNR02000036">
    <property type="protein sequence ID" value="EKR55165.1"/>
    <property type="molecule type" value="Genomic_DNA"/>
</dbReference>
<evidence type="ECO:0000313" key="2">
    <source>
        <dbReference type="Proteomes" id="UP000001340"/>
    </source>
</evidence>
<dbReference type="AlphaFoldDB" id="A0A0E2D6J5"/>
<sequence length="43" mass="5102">MSRWDNSMSRSLRIARQVFERAVSESISFDFILKNTCIFKESD</sequence>
<accession>A0A0E2D6J5</accession>
<evidence type="ECO:0000313" key="1">
    <source>
        <dbReference type="EMBL" id="EKR55165.1"/>
    </source>
</evidence>
<proteinExistence type="predicted"/>
<gene>
    <name evidence="1" type="ORF">LEP1GSC105_2584</name>
</gene>
<dbReference type="GeneID" id="75736571"/>